<keyword evidence="3" id="KW-1185">Reference proteome</keyword>
<evidence type="ECO:0000313" key="3">
    <source>
        <dbReference type="Proteomes" id="UP000436088"/>
    </source>
</evidence>
<sequence>MTNSLPGRLSELKKQLLDSVLKTPYSTQETSRISTRSTLESLLSPESYIHSFALACALLSSSRSSTHELLAWIPDHLATAAETAFSDLLKACNNAAWVGEKRKLIAELFPVIAPVLNDKIKESSIDKSDETDEFSAASTRAILAANQFRWFVCQIEYPDLDKMMNFVIHCALTCLDHWSPEVKGQGMISFIHAAKNVNTGAFDLYGDMILDACCWNIASTDAIWKYVVEMSVLLVTCIHRDNPRSLWFQKILTEMLIHLERQPWNRERRIAWLTLIDPIFNSMRLLIVAYIELIFPLLFQWLHVDDDETVLMALKRLHTIVRLTWLEKSPYLERLVKELAVSYKKAAMRKAREEIRSSILNLLIMLQQYKGIQFERAWIKHSDDPYLTTLDRNLSVSRDYYLVSNRSEFFQPLRIDGMKPKEGSKLKEKETESKPGKMKMNN</sequence>
<comment type="caution">
    <text evidence="2">The sequence shown here is derived from an EMBL/GenBank/DDBJ whole genome shotgun (WGS) entry which is preliminary data.</text>
</comment>
<proteinExistence type="predicted"/>
<evidence type="ECO:0000313" key="2">
    <source>
        <dbReference type="EMBL" id="KAE8724345.1"/>
    </source>
</evidence>
<evidence type="ECO:0000256" key="1">
    <source>
        <dbReference type="SAM" id="MobiDB-lite"/>
    </source>
</evidence>
<organism evidence="2 3">
    <name type="scientific">Hibiscus syriacus</name>
    <name type="common">Rose of Sharon</name>
    <dbReference type="NCBI Taxonomy" id="106335"/>
    <lineage>
        <taxon>Eukaryota</taxon>
        <taxon>Viridiplantae</taxon>
        <taxon>Streptophyta</taxon>
        <taxon>Embryophyta</taxon>
        <taxon>Tracheophyta</taxon>
        <taxon>Spermatophyta</taxon>
        <taxon>Magnoliopsida</taxon>
        <taxon>eudicotyledons</taxon>
        <taxon>Gunneridae</taxon>
        <taxon>Pentapetalae</taxon>
        <taxon>rosids</taxon>
        <taxon>malvids</taxon>
        <taxon>Malvales</taxon>
        <taxon>Malvaceae</taxon>
        <taxon>Malvoideae</taxon>
        <taxon>Hibiscus</taxon>
    </lineage>
</organism>
<dbReference type="PANTHER" id="PTHR14873">
    <property type="entry name" value="OS06G0694100 PROTEIN"/>
    <property type="match status" value="1"/>
</dbReference>
<dbReference type="PANTHER" id="PTHR14873:SF1">
    <property type="entry name" value="OS06G0694100 PROTEIN"/>
    <property type="match status" value="1"/>
</dbReference>
<dbReference type="EMBL" id="VEPZ02000472">
    <property type="protein sequence ID" value="KAE8724345.1"/>
    <property type="molecule type" value="Genomic_DNA"/>
</dbReference>
<protein>
    <submittedName>
        <fullName evidence="2">Uncharacterized protein</fullName>
    </submittedName>
</protein>
<reference evidence="2" key="1">
    <citation type="submission" date="2019-09" db="EMBL/GenBank/DDBJ databases">
        <title>Draft genome information of white flower Hibiscus syriacus.</title>
        <authorList>
            <person name="Kim Y.-M."/>
        </authorList>
    </citation>
    <scope>NUCLEOTIDE SEQUENCE [LARGE SCALE GENOMIC DNA]</scope>
    <source>
        <strain evidence="2">YM2019G1</strain>
    </source>
</reference>
<name>A0A6A3C567_HIBSY</name>
<feature type="region of interest" description="Disordered" evidence="1">
    <location>
        <begin position="417"/>
        <end position="442"/>
    </location>
</feature>
<accession>A0A6A3C567</accession>
<dbReference type="SUPFAM" id="SSF48371">
    <property type="entry name" value="ARM repeat"/>
    <property type="match status" value="1"/>
</dbReference>
<gene>
    <name evidence="2" type="ORF">F3Y22_tig00010533pilonHSYRG00215</name>
</gene>
<dbReference type="InterPro" id="IPR016024">
    <property type="entry name" value="ARM-type_fold"/>
</dbReference>
<feature type="compositionally biased region" description="Basic and acidic residues" evidence="1">
    <location>
        <begin position="417"/>
        <end position="435"/>
    </location>
</feature>
<dbReference type="Proteomes" id="UP000436088">
    <property type="component" value="Unassembled WGS sequence"/>
</dbReference>
<dbReference type="AlphaFoldDB" id="A0A6A3C567"/>
<dbReference type="OrthoDB" id="753785at2759"/>